<feature type="non-terminal residue" evidence="2">
    <location>
        <position position="78"/>
    </location>
</feature>
<feature type="compositionally biased region" description="Basic and acidic residues" evidence="1">
    <location>
        <begin position="66"/>
        <end position="78"/>
    </location>
</feature>
<evidence type="ECO:0000256" key="1">
    <source>
        <dbReference type="SAM" id="MobiDB-lite"/>
    </source>
</evidence>
<dbReference type="Proteomes" id="UP001432322">
    <property type="component" value="Unassembled WGS sequence"/>
</dbReference>
<proteinExistence type="predicted"/>
<comment type="caution">
    <text evidence="2">The sequence shown here is derived from an EMBL/GenBank/DDBJ whole genome shotgun (WGS) entry which is preliminary data.</text>
</comment>
<evidence type="ECO:0000313" key="3">
    <source>
        <dbReference type="Proteomes" id="UP001432322"/>
    </source>
</evidence>
<organism evidence="2 3">
    <name type="scientific">Pristionchus fissidentatus</name>
    <dbReference type="NCBI Taxonomy" id="1538716"/>
    <lineage>
        <taxon>Eukaryota</taxon>
        <taxon>Metazoa</taxon>
        <taxon>Ecdysozoa</taxon>
        <taxon>Nematoda</taxon>
        <taxon>Chromadorea</taxon>
        <taxon>Rhabditida</taxon>
        <taxon>Rhabditina</taxon>
        <taxon>Diplogasteromorpha</taxon>
        <taxon>Diplogasteroidea</taxon>
        <taxon>Neodiplogasteridae</taxon>
        <taxon>Pristionchus</taxon>
    </lineage>
</organism>
<feature type="region of interest" description="Disordered" evidence="1">
    <location>
        <begin position="1"/>
        <end position="78"/>
    </location>
</feature>
<evidence type="ECO:0000313" key="2">
    <source>
        <dbReference type="EMBL" id="GMT27164.1"/>
    </source>
</evidence>
<feature type="compositionally biased region" description="Acidic residues" evidence="1">
    <location>
        <begin position="28"/>
        <end position="42"/>
    </location>
</feature>
<dbReference type="EMBL" id="BTSY01000005">
    <property type="protein sequence ID" value="GMT27164.1"/>
    <property type="molecule type" value="Genomic_DNA"/>
</dbReference>
<dbReference type="AlphaFoldDB" id="A0AAV5W8V4"/>
<protein>
    <submittedName>
        <fullName evidence="2">Uncharacterized protein</fullName>
    </submittedName>
</protein>
<reference evidence="2" key="1">
    <citation type="submission" date="2023-10" db="EMBL/GenBank/DDBJ databases">
        <title>Genome assembly of Pristionchus species.</title>
        <authorList>
            <person name="Yoshida K."/>
            <person name="Sommer R.J."/>
        </authorList>
    </citation>
    <scope>NUCLEOTIDE SEQUENCE</scope>
    <source>
        <strain evidence="2">RS5133</strain>
    </source>
</reference>
<feature type="non-terminal residue" evidence="2">
    <location>
        <position position="1"/>
    </location>
</feature>
<sequence>EDDYDDESEEEVDEYYDFSSDAEHVSDEEMEEEEMYIDEEEVPERLSSPTPDEQSPPVLDDGLTTPERDENRWEIVKK</sequence>
<keyword evidence="3" id="KW-1185">Reference proteome</keyword>
<gene>
    <name evidence="2" type="ORF">PFISCL1PPCAC_18461</name>
</gene>
<name>A0AAV5W8V4_9BILA</name>
<accession>A0AAV5W8V4</accession>
<feature type="compositionally biased region" description="Acidic residues" evidence="1">
    <location>
        <begin position="1"/>
        <end position="16"/>
    </location>
</feature>